<evidence type="ECO:0000256" key="1">
    <source>
        <dbReference type="SAM" id="SignalP"/>
    </source>
</evidence>
<feature type="chain" id="PRO_5014902063" evidence="1">
    <location>
        <begin position="27"/>
        <end position="67"/>
    </location>
</feature>
<dbReference type="AlphaFoldDB" id="A0A2M4DF69"/>
<feature type="signal peptide" evidence="1">
    <location>
        <begin position="1"/>
        <end position="26"/>
    </location>
</feature>
<organism evidence="2">
    <name type="scientific">Anopheles darlingi</name>
    <name type="common">Mosquito</name>
    <dbReference type="NCBI Taxonomy" id="43151"/>
    <lineage>
        <taxon>Eukaryota</taxon>
        <taxon>Metazoa</taxon>
        <taxon>Ecdysozoa</taxon>
        <taxon>Arthropoda</taxon>
        <taxon>Hexapoda</taxon>
        <taxon>Insecta</taxon>
        <taxon>Pterygota</taxon>
        <taxon>Neoptera</taxon>
        <taxon>Endopterygota</taxon>
        <taxon>Diptera</taxon>
        <taxon>Nematocera</taxon>
        <taxon>Culicoidea</taxon>
        <taxon>Culicidae</taxon>
        <taxon>Anophelinae</taxon>
        <taxon>Anopheles</taxon>
    </lineage>
</organism>
<name>A0A2M4DF69_ANODA</name>
<accession>A0A2M4DF69</accession>
<keyword evidence="1" id="KW-0732">Signal</keyword>
<evidence type="ECO:0000313" key="2">
    <source>
        <dbReference type="EMBL" id="MBW76165.1"/>
    </source>
</evidence>
<reference evidence="2" key="1">
    <citation type="submission" date="2018-01" db="EMBL/GenBank/DDBJ databases">
        <title>An insight into the sialome of Amazonian anophelines.</title>
        <authorList>
            <person name="Ribeiro J.M."/>
            <person name="Scarpassa V."/>
            <person name="Calvo E."/>
        </authorList>
    </citation>
    <scope>NUCLEOTIDE SEQUENCE</scope>
</reference>
<proteinExistence type="predicted"/>
<protein>
    <submittedName>
        <fullName evidence="2">Putative secreted protein</fullName>
    </submittedName>
</protein>
<dbReference type="EMBL" id="GGFL01011987">
    <property type="protein sequence ID" value="MBW76165.1"/>
    <property type="molecule type" value="Transcribed_RNA"/>
</dbReference>
<sequence>MRQTDLSVPLCCLSLFSVSLLLSSDSDRIGIGGSPYGTGAGCTVAPGRDLSHVPVHVPFACFAAFPH</sequence>